<dbReference type="InterPro" id="IPR041203">
    <property type="entry name" value="Bact_A2M_MG5"/>
</dbReference>
<gene>
    <name evidence="7" type="ORF">C8D90_102439</name>
</gene>
<dbReference type="Pfam" id="PF17972">
    <property type="entry name" value="bMG5"/>
    <property type="match status" value="1"/>
</dbReference>
<proteinExistence type="inferred from homology"/>
<evidence type="ECO:0008006" key="9">
    <source>
        <dbReference type="Google" id="ProtNLM"/>
    </source>
</evidence>
<comment type="caution">
    <text evidence="7">The sequence shown here is derived from an EMBL/GenBank/DDBJ whole genome shotgun (WGS) entry which is preliminary data.</text>
</comment>
<dbReference type="InterPro" id="IPR008930">
    <property type="entry name" value="Terpenoid_cyclase/PrenylTrfase"/>
</dbReference>
<evidence type="ECO:0000256" key="3">
    <source>
        <dbReference type="SAM" id="MobiDB-lite"/>
    </source>
</evidence>
<evidence type="ECO:0000259" key="6">
    <source>
        <dbReference type="SMART" id="SM01360"/>
    </source>
</evidence>
<dbReference type="InterPro" id="IPR001599">
    <property type="entry name" value="Macroglobln_a2"/>
</dbReference>
<evidence type="ECO:0000313" key="7">
    <source>
        <dbReference type="EMBL" id="RDK95954.1"/>
    </source>
</evidence>
<dbReference type="Pfam" id="PF11974">
    <property type="entry name" value="bMG3"/>
    <property type="match status" value="1"/>
</dbReference>
<evidence type="ECO:0000259" key="5">
    <source>
        <dbReference type="SMART" id="SM01359"/>
    </source>
</evidence>
<dbReference type="Pfam" id="PF01835">
    <property type="entry name" value="MG2"/>
    <property type="match status" value="1"/>
</dbReference>
<comment type="similarity">
    <text evidence="1">Belongs to the protease inhibitor I39 (alpha-2-macroglobulin) family. Bacterial alpha-2-macroglobulin subfamily.</text>
</comment>
<dbReference type="InterPro" id="IPR011625">
    <property type="entry name" value="A2M_N_BRD"/>
</dbReference>
<dbReference type="SUPFAM" id="SSF48239">
    <property type="entry name" value="Terpenoid cyclases/Protein prenyltransferases"/>
    <property type="match status" value="1"/>
</dbReference>
<feature type="domain" description="Alpha-2-macroglobulin bait region" evidence="5">
    <location>
        <begin position="1085"/>
        <end position="1224"/>
    </location>
</feature>
<feature type="transmembrane region" description="Helical" evidence="4">
    <location>
        <begin position="67"/>
        <end position="88"/>
    </location>
</feature>
<keyword evidence="4" id="KW-0472">Membrane</keyword>
<dbReference type="InterPro" id="IPR002890">
    <property type="entry name" value="MG2"/>
</dbReference>
<dbReference type="Pfam" id="PF07703">
    <property type="entry name" value="A2M_BRD"/>
    <property type="match status" value="1"/>
</dbReference>
<dbReference type="InterPro" id="IPR041246">
    <property type="entry name" value="Bact_MG10"/>
</dbReference>
<dbReference type="RefSeq" id="WP_115457682.1">
    <property type="nucleotide sequence ID" value="NZ_QRAP01000002.1"/>
</dbReference>
<evidence type="ECO:0000256" key="1">
    <source>
        <dbReference type="ARBA" id="ARBA00010556"/>
    </source>
</evidence>
<dbReference type="EMBL" id="QRAP01000002">
    <property type="protein sequence ID" value="RDK95954.1"/>
    <property type="molecule type" value="Genomic_DNA"/>
</dbReference>
<keyword evidence="8" id="KW-1185">Reference proteome</keyword>
<dbReference type="SMART" id="SM01359">
    <property type="entry name" value="A2M_N_2"/>
    <property type="match status" value="1"/>
</dbReference>
<dbReference type="Pfam" id="PF00207">
    <property type="entry name" value="A2M"/>
    <property type="match status" value="1"/>
</dbReference>
<dbReference type="GO" id="GO:0004866">
    <property type="term" value="F:endopeptidase inhibitor activity"/>
    <property type="evidence" value="ECO:0007669"/>
    <property type="project" value="InterPro"/>
</dbReference>
<feature type="region of interest" description="Disordered" evidence="3">
    <location>
        <begin position="579"/>
        <end position="601"/>
    </location>
</feature>
<organism evidence="7 8">
    <name type="scientific">Enterobacillus tribolii</name>
    <dbReference type="NCBI Taxonomy" id="1487935"/>
    <lineage>
        <taxon>Bacteria</taxon>
        <taxon>Pseudomonadati</taxon>
        <taxon>Pseudomonadota</taxon>
        <taxon>Gammaproteobacteria</taxon>
        <taxon>Enterobacterales</taxon>
        <taxon>Hafniaceae</taxon>
        <taxon>Enterobacillus</taxon>
    </lineage>
</organism>
<dbReference type="InterPro" id="IPR021868">
    <property type="entry name" value="Alpha_2_Macroglob_MG3"/>
</dbReference>
<keyword evidence="2" id="KW-0732">Signal</keyword>
<dbReference type="InterPro" id="IPR041462">
    <property type="entry name" value="Bact_A2M_MG6"/>
</dbReference>
<evidence type="ECO:0000256" key="2">
    <source>
        <dbReference type="ARBA" id="ARBA00022729"/>
    </source>
</evidence>
<dbReference type="PANTHER" id="PTHR40094:SF1">
    <property type="entry name" value="UBIQUITIN DOMAIN-CONTAINING PROTEIN"/>
    <property type="match status" value="1"/>
</dbReference>
<dbReference type="CDD" id="cd02891">
    <property type="entry name" value="A2M_like"/>
    <property type="match status" value="1"/>
</dbReference>
<protein>
    <recommendedName>
        <fullName evidence="9">Alpha-2-macroglobulin family protein</fullName>
    </recommendedName>
</protein>
<reference evidence="7 8" key="1">
    <citation type="submission" date="2018-07" db="EMBL/GenBank/DDBJ databases">
        <title>Genomic Encyclopedia of Type Strains, Phase IV (KMG-IV): sequencing the most valuable type-strain genomes for metagenomic binning, comparative biology and taxonomic classification.</title>
        <authorList>
            <person name="Goeker M."/>
        </authorList>
    </citation>
    <scope>NUCLEOTIDE SEQUENCE [LARGE SCALE GENOMIC DNA]</scope>
    <source>
        <strain evidence="7 8">DSM 103736</strain>
    </source>
</reference>
<keyword evidence="4" id="KW-0812">Transmembrane</keyword>
<evidence type="ECO:0000256" key="4">
    <source>
        <dbReference type="SAM" id="Phobius"/>
    </source>
</evidence>
<sequence>MDLLRFILRLPFMLVRGVCRVLGFLWRRVLLRILKPLIGDFQWQSPGWLRVVAGAGARTEQWVGRHALGVTSGIILLLAAGAAAWYGYNAYLNRPKPIEPAPLVVKHSDIKVIPPSFPNYRSETPKPQVVMLRFSEPAAPIEQIGKAVTTGVTLAPPQEGAWRWQDEKTLVFTAAKHFPLGERYQVQLDTGALLAPQVKVSENKLSFTVPAFTARIVGDEFYQDPQDPSKKNAIFHIRFNAPVEVTSFERQISLTTTEARKPLRYTVNYDEKRLEAWVRSEPLALENDASRVLLEIGKGVKAAVAGNATSSAQRETVAVPGVYSLKVDDVETTVVESGDSSPGRRALMVSVNDAVKDKDIRQAVKVWLLPQHSEKQKEAGNDRPDAFYSWSLGDIDNDVIARAQTLTLNMDDAEQEYQPAFSFNYDAPANRWLLVEVDNVMTSAGGYRLKDSVYRVVQVPDFPQTLRFVSDGSLLSMHGEKRITVATRNVPGMKLDVRRVIPGQLQHIASFKSGIFTSVDFNRLGAEYFTEHFQEKVAVSGEENGALNYQGIDLSRYLASDAHARRGIFLLTLTPWDPEKQARQTEADEEEREEEEEESPADSRFIVVTDLGIIAKQSIDDGRDVFVQSIYSGQPVEGAKVSVIARNGTPLFIRTTGADGHAAFPSVRAFSNEKTPVMLLVEKEGDVSFLPFRVYDRSLDFSRFDTGGEVNSRDPRALGSYLFSDRGVYRPGDTFNIGMITRTADWSTSLDGVPLRAEIRDPRDTLMQTVPVTLDKAGFNEVSYTTEENSPTGEWSVYLYLNGKNEDDSRLLGYTTVNVKEFEPDQMKVALTLTPDRKAGWVKPQELKAVIDVQNLFGTPAQERRVTSKLTLRPVYPHFDKYPDYAFYEHRTNNDGFESELEDQKTDADGKAAIPLDLKSYADASYQLQLLSEAFEPGSGRSVAATARTLVSPYDYLIGVKADGDLDYVNRDAKRTLHIIAVNPSLEPVAQPDLTMTLVERKYISVLTRQDSGVYKYQSKLKEEEIATQPLSVTALGSDVPLATDKPGDYVLVVKNGAGQVLNRIDYSVAGNANVSRSLDRNAELKLKLNKGEYRPGEEIEIAINAPYTGGGLITIERDKVYAWHWFNTDTTSSVQRIKVPEDMEGNGYINVQFIRDIHSDEIFMSPLSYGVMPFRISNDARRAPLTLDSPEVIKPGENLSIKVTTDGPQRVAVFAVDEGILQVARYRLKDPLEYFFRKRQLEVDSAQILDLILPEFSKLMSLTAAPGGDGGEGMDLHLNPFKRKKDKPVAYWSGITDVNGEAEFSYPLPDYFNGKIRVMAISVTPERIGRAQRYTTVRDDVIMTPNAPATITPGDEFDVSVGVANNLQDLQGAKADVKVTVTPSGQFRVVGEPSHTLSLAEKQEGLVTFRVLALNALGEGRLTFTAAYGDKSSRRTVTTSVRPSTPYRTVSVMGRMAGQEQKVSDLRQMFDAYAKRQAMVSHSPLVLGNGLAKYLADYPYTGSEQLISRAIPLIMQDKHPEMRSALSQADIREQLRNTLSTLRARQNSRGAVGQWRSSPQTDPFVTLWTVQYLLESKEAGYPAPDGMLRDANTYLRAMAADDAMRDLYGLRLRAAAVYLLTRQGEITTNSLAAVQALLQRNGGQEGASDLASLYLSASYRMLKMDDEANRLLAPTWKQLGGAYDKAWWTQNYYDPLVQDATRLYLIVRHFPEKAREIPPQALENMVIALQEQRYTTYSSAMSILALEGYSSAIQAEQDESKPLTISAAGAEQGGQLQRISSLRGMIAAGDFTSQARTIAFNNPSPLPAWYVVTQAGYDLQPPQKAVSRGLEIVREYTDEKGTPVTQVTLGQKINVHLKIRTNSDKAAGELAIVDLLPGGFEVVQQTAPSGDAEEGDNNAGWRSPVMAAGSSWEPEFTDVREDRVILFGYGREKLQEFIYQIKPTNPGTFVIPPTFAEAVYNRDVQALSAGGGTLTVTAPQ</sequence>
<dbReference type="Gene3D" id="2.60.40.3710">
    <property type="match status" value="1"/>
</dbReference>
<dbReference type="Gene3D" id="2.60.40.1930">
    <property type="match status" value="1"/>
</dbReference>
<dbReference type="PANTHER" id="PTHR40094">
    <property type="entry name" value="ALPHA-2-MACROGLOBULIN HOMOLOG"/>
    <property type="match status" value="1"/>
</dbReference>
<dbReference type="InterPro" id="IPR051802">
    <property type="entry name" value="YfhM-like"/>
</dbReference>
<dbReference type="OrthoDB" id="9767116at2"/>
<dbReference type="Proteomes" id="UP000254848">
    <property type="component" value="Unassembled WGS sequence"/>
</dbReference>
<feature type="domain" description="Alpha-2-macroglobulin" evidence="6">
    <location>
        <begin position="1290"/>
        <end position="1380"/>
    </location>
</feature>
<feature type="compositionally biased region" description="Acidic residues" evidence="3">
    <location>
        <begin position="587"/>
        <end position="600"/>
    </location>
</feature>
<dbReference type="Pfam" id="PF17962">
    <property type="entry name" value="bMG6"/>
    <property type="match status" value="1"/>
</dbReference>
<dbReference type="SMART" id="SM01360">
    <property type="entry name" value="A2M"/>
    <property type="match status" value="1"/>
</dbReference>
<name>A0A370R203_9GAMM</name>
<keyword evidence="4" id="KW-1133">Transmembrane helix</keyword>
<evidence type="ECO:0000313" key="8">
    <source>
        <dbReference type="Proteomes" id="UP000254848"/>
    </source>
</evidence>
<dbReference type="Gene3D" id="1.50.10.20">
    <property type="match status" value="1"/>
</dbReference>
<dbReference type="Pfam" id="PF17973">
    <property type="entry name" value="bMG10"/>
    <property type="match status" value="1"/>
</dbReference>
<accession>A0A370R203</accession>